<feature type="compositionally biased region" description="Basic and acidic residues" evidence="1">
    <location>
        <begin position="386"/>
        <end position="398"/>
    </location>
</feature>
<dbReference type="KEGG" id="ncc:104965298"/>
<gene>
    <name evidence="4" type="primary">LOC104965298</name>
</gene>
<feature type="domain" description="C2H2-type" evidence="2">
    <location>
        <begin position="17"/>
        <end position="39"/>
    </location>
</feature>
<dbReference type="AlphaFoldDB" id="A0A6I9Q3P4"/>
<feature type="compositionally biased region" description="Basic and acidic residues" evidence="1">
    <location>
        <begin position="366"/>
        <end position="377"/>
    </location>
</feature>
<feature type="compositionally biased region" description="Basic and acidic residues" evidence="1">
    <location>
        <begin position="209"/>
        <end position="218"/>
    </location>
</feature>
<dbReference type="GeneID" id="104965298"/>
<feature type="compositionally biased region" description="Polar residues" evidence="1">
    <location>
        <begin position="219"/>
        <end position="229"/>
    </location>
</feature>
<name>A0A6I9Q3P4_9TELE</name>
<dbReference type="RefSeq" id="XP_010792561.1">
    <property type="nucleotide sequence ID" value="XM_010794259.1"/>
</dbReference>
<feature type="compositionally biased region" description="Polar residues" evidence="1">
    <location>
        <begin position="589"/>
        <end position="604"/>
    </location>
</feature>
<feature type="region of interest" description="Disordered" evidence="1">
    <location>
        <begin position="643"/>
        <end position="671"/>
    </location>
</feature>
<dbReference type="InterPro" id="IPR013087">
    <property type="entry name" value="Znf_C2H2_type"/>
</dbReference>
<feature type="compositionally biased region" description="Basic and acidic residues" evidence="1">
    <location>
        <begin position="727"/>
        <end position="738"/>
    </location>
</feature>
<reference evidence="4" key="1">
    <citation type="submission" date="2025-08" db="UniProtKB">
        <authorList>
            <consortium name="RefSeq"/>
        </authorList>
    </citation>
    <scope>IDENTIFICATION</scope>
    <source>
        <tissue evidence="4">Muscle</tissue>
    </source>
</reference>
<proteinExistence type="predicted"/>
<feature type="region of interest" description="Disordered" evidence="1">
    <location>
        <begin position="178"/>
        <end position="242"/>
    </location>
</feature>
<protein>
    <recommendedName>
        <fullName evidence="2">C2H2-type domain-containing protein</fullName>
    </recommendedName>
</protein>
<evidence type="ECO:0000313" key="3">
    <source>
        <dbReference type="Proteomes" id="UP000504611"/>
    </source>
</evidence>
<evidence type="ECO:0000313" key="4">
    <source>
        <dbReference type="RefSeq" id="XP_010792561.1"/>
    </source>
</evidence>
<feature type="region of interest" description="Disordered" evidence="1">
    <location>
        <begin position="589"/>
        <end position="628"/>
    </location>
</feature>
<dbReference type="Proteomes" id="UP000504611">
    <property type="component" value="Unplaced"/>
</dbReference>
<sequence length="758" mass="88518">MDHFETPYEEEANFIECKVCEKSIRGDTLYKIHLTVPTHIKKEDDLIASGLAVRRKFVPVFEDIFQFLDYLKLDEAIIGLDYLEELSWSDPQSGPRYSCTLCSHQISHLQVIVLHVIGRKHRLKYMETKRPELLTRNKQFILTQSGKAIRARAEIIERQDGRGTPVIIGKKGMEKKLNISRVPLRQEHNRDQTTSQSSMQLDVPSHRPGLKDHQDSHTQRSPAGYSNSPPFHPGDPHISNRDRPMYQEEYSLRHGRMDEELQRADYRQSEMHRREYLDPDFCAEYENTYVEDPPRRGAPEPVGGLRYDSMEQMPHHQNVEYYAEEPPPYRRNPQEKDQLKEFYPEEVRRSQGHAEYQPLQQVYQEGHEQRGSLERESCGNNGMNRAGREGSWEPETKRRVQPTPMESGQSHDHLFNTIIDYCHEMGEPHQVQAGGHRRTGPDTSQRGDEAAVAFSEIPEPFKRFLAGAANDEGHNRRKRKSRFTDATAEELETTNEMFNDEYRPPNPKFGGHPRHVRPEIHQHPDNNIESQSLQYTEGYQRGGPESSNVFDMMKNIEIENAEEAHFLKNKLCDLLKDFKTKKSAKVVQNSQGRGSISQDYNSLSPGRELSPRHQYETTFREDSDRRRPDDLFFQEDHRGRDWQQHELIPDVRTQEYHHPVRGEPRRSNRSRYEEVFGLPGQSRTLHANHPDEPARYPERFQEPMNPHDYLPAGQKFLDPYNSAPPLHMEREPRMERGPRYSNSLDKITSTLLELVARK</sequence>
<evidence type="ECO:0000259" key="2">
    <source>
        <dbReference type="PROSITE" id="PS00028"/>
    </source>
</evidence>
<evidence type="ECO:0000256" key="1">
    <source>
        <dbReference type="SAM" id="MobiDB-lite"/>
    </source>
</evidence>
<feature type="compositionally biased region" description="Basic and acidic residues" evidence="1">
    <location>
        <begin position="609"/>
        <end position="628"/>
    </location>
</feature>
<feature type="region of interest" description="Disordered" evidence="1">
    <location>
        <begin position="715"/>
        <end position="742"/>
    </location>
</feature>
<feature type="region of interest" description="Disordered" evidence="1">
    <location>
        <begin position="366"/>
        <end position="411"/>
    </location>
</feature>
<organism evidence="3 4">
    <name type="scientific">Notothenia coriiceps</name>
    <name type="common">black rockcod</name>
    <dbReference type="NCBI Taxonomy" id="8208"/>
    <lineage>
        <taxon>Eukaryota</taxon>
        <taxon>Metazoa</taxon>
        <taxon>Chordata</taxon>
        <taxon>Craniata</taxon>
        <taxon>Vertebrata</taxon>
        <taxon>Euteleostomi</taxon>
        <taxon>Actinopterygii</taxon>
        <taxon>Neopterygii</taxon>
        <taxon>Teleostei</taxon>
        <taxon>Neoteleostei</taxon>
        <taxon>Acanthomorphata</taxon>
        <taxon>Eupercaria</taxon>
        <taxon>Perciformes</taxon>
        <taxon>Notothenioidei</taxon>
        <taxon>Nototheniidae</taxon>
        <taxon>Notothenia</taxon>
    </lineage>
</organism>
<accession>A0A6I9Q3P4</accession>
<keyword evidence="3" id="KW-1185">Reference proteome</keyword>
<dbReference type="OrthoDB" id="5877502at2759"/>
<dbReference type="PROSITE" id="PS00028">
    <property type="entry name" value="ZINC_FINGER_C2H2_1"/>
    <property type="match status" value="1"/>
</dbReference>